<dbReference type="EMBL" id="CAADGH010000057">
    <property type="protein sequence ID" value="VFK76453.1"/>
    <property type="molecule type" value="Genomic_DNA"/>
</dbReference>
<organism evidence="3">
    <name type="scientific">Candidatus Kentrum sp. MB</name>
    <dbReference type="NCBI Taxonomy" id="2138164"/>
    <lineage>
        <taxon>Bacteria</taxon>
        <taxon>Pseudomonadati</taxon>
        <taxon>Pseudomonadota</taxon>
        <taxon>Gammaproteobacteria</taxon>
        <taxon>Candidatus Kentrum</taxon>
    </lineage>
</organism>
<proteinExistence type="predicted"/>
<dbReference type="EMBL" id="CAADFQ010000064">
    <property type="protein sequence ID" value="VFK34197.1"/>
    <property type="molecule type" value="Genomic_DNA"/>
</dbReference>
<accession>A0A451BDU1</accession>
<evidence type="ECO:0000313" key="3">
    <source>
        <dbReference type="EMBL" id="VFK76453.1"/>
    </source>
</evidence>
<evidence type="ECO:0000313" key="1">
    <source>
        <dbReference type="EMBL" id="VFK29813.1"/>
    </source>
</evidence>
<evidence type="ECO:0000313" key="2">
    <source>
        <dbReference type="EMBL" id="VFK34197.1"/>
    </source>
</evidence>
<name>A0A451BDU1_9GAMM</name>
<protein>
    <submittedName>
        <fullName evidence="3">Uncharacterized protein</fullName>
    </submittedName>
</protein>
<sequence>MARQTRATGFFGMEGKLRFIAVSKSVDESKGRIHVRPGERYKREEFLPQRHVGRIKEGRCKREAKMGSYLSLFSPRLCGENLHAQALAVISIATFVISSKARDLARLRFSSKQKISRFA</sequence>
<dbReference type="EMBL" id="CAADFO010000054">
    <property type="protein sequence ID" value="VFK29813.1"/>
    <property type="molecule type" value="Genomic_DNA"/>
</dbReference>
<gene>
    <name evidence="1" type="ORF">BECKMB1821G_GA0114241_105410</name>
    <name evidence="3" type="ORF">BECKMB1821H_GA0114242_105711</name>
    <name evidence="2" type="ORF">BECKMB1821I_GA0114274_10643</name>
</gene>
<reference evidence="3" key="1">
    <citation type="submission" date="2019-02" db="EMBL/GenBank/DDBJ databases">
        <authorList>
            <person name="Gruber-Vodicka R. H."/>
            <person name="Seah K. B. B."/>
        </authorList>
    </citation>
    <scope>NUCLEOTIDE SEQUENCE</scope>
    <source>
        <strain evidence="1">BECK_BZ197</strain>
        <strain evidence="3">BECK_BZ198</strain>
        <strain evidence="2">BECK_BZ199</strain>
    </source>
</reference>
<dbReference type="AlphaFoldDB" id="A0A451BDU1"/>